<dbReference type="SUPFAM" id="SSF56112">
    <property type="entry name" value="Protein kinase-like (PK-like)"/>
    <property type="match status" value="1"/>
</dbReference>
<comment type="caution">
    <text evidence="2">The sequence shown here is derived from an EMBL/GenBank/DDBJ whole genome shotgun (WGS) entry which is preliminary data.</text>
</comment>
<evidence type="ECO:0000313" key="3">
    <source>
        <dbReference type="Proteomes" id="UP001183226"/>
    </source>
</evidence>
<dbReference type="Gene3D" id="3.90.1200.10">
    <property type="match status" value="1"/>
</dbReference>
<dbReference type="InterPro" id="IPR011009">
    <property type="entry name" value="Kinase-like_dom_sf"/>
</dbReference>
<dbReference type="EMBL" id="JAVREK010000001">
    <property type="protein sequence ID" value="MDT0300604.1"/>
    <property type="molecule type" value="Genomic_DNA"/>
</dbReference>
<evidence type="ECO:0000256" key="1">
    <source>
        <dbReference type="SAM" id="MobiDB-lite"/>
    </source>
</evidence>
<dbReference type="RefSeq" id="WP_311543021.1">
    <property type="nucleotide sequence ID" value="NZ_JAVREK010000001.1"/>
</dbReference>
<accession>A0ABU2KMW6</accession>
<reference evidence="3" key="1">
    <citation type="submission" date="2023-07" db="EMBL/GenBank/DDBJ databases">
        <title>30 novel species of actinomycetes from the DSMZ collection.</title>
        <authorList>
            <person name="Nouioui I."/>
        </authorList>
    </citation>
    <scope>NUCLEOTIDE SEQUENCE [LARGE SCALE GENOMIC DNA]</scope>
    <source>
        <strain evidence="3">DSM 45055</strain>
    </source>
</reference>
<dbReference type="Proteomes" id="UP001183226">
    <property type="component" value="Unassembled WGS sequence"/>
</dbReference>
<gene>
    <name evidence="2" type="ORF">RM446_00580</name>
</gene>
<sequence>MIPPRLASAGHTSTRSEGRARSGSSGAAVHILECADGSRVAVKIAASPRVSATGQAAARAQIAPFFGQRLPRVLYAGRHQDTDFLVTECPSSRTFADAARDHGPAPDLLATWAQIVDHLVGVWQQSAQPGYEPDRATRNHQRRLERAIDGLTYAFGVLGAELSSRHRFIVNGSDLGTWEQLQRRLAALAPPDFRVACLGDPQPANVLLTPQLDWYLIDWEWSGRHHDWRMMASHLLGWWFVEDLLAHARGTIALGSGHVILDYPPPGPAAIRPLLARPTRAFHTMTTPRTHDRDHAALCLHTAMLLLREIPRTAAKNKHLFAPLLGEALRLVDAADHGAPHPLLPARPPFPRTTW</sequence>
<keyword evidence="3" id="KW-1185">Reference proteome</keyword>
<protein>
    <submittedName>
        <fullName evidence="2">Phosphotransferase</fullName>
    </submittedName>
</protein>
<proteinExistence type="predicted"/>
<name>A0ABU2KMW6_9ACTN</name>
<feature type="region of interest" description="Disordered" evidence="1">
    <location>
        <begin position="1"/>
        <end position="24"/>
    </location>
</feature>
<evidence type="ECO:0000313" key="2">
    <source>
        <dbReference type="EMBL" id="MDT0300604.1"/>
    </source>
</evidence>
<organism evidence="2 3">
    <name type="scientific">Streptomonospora wellingtoniae</name>
    <dbReference type="NCBI Taxonomy" id="3075544"/>
    <lineage>
        <taxon>Bacteria</taxon>
        <taxon>Bacillati</taxon>
        <taxon>Actinomycetota</taxon>
        <taxon>Actinomycetes</taxon>
        <taxon>Streptosporangiales</taxon>
        <taxon>Nocardiopsidaceae</taxon>
        <taxon>Streptomonospora</taxon>
    </lineage>
</organism>